<dbReference type="OrthoDB" id="5405499at2759"/>
<keyword evidence="1" id="KW-0732">Signal</keyword>
<evidence type="ECO:0000256" key="1">
    <source>
        <dbReference type="SAM" id="SignalP"/>
    </source>
</evidence>
<proteinExistence type="predicted"/>
<dbReference type="Proteomes" id="UP000664534">
    <property type="component" value="Unassembled WGS sequence"/>
</dbReference>
<gene>
    <name evidence="2" type="ORF">IMSHALPRED_009867</name>
</gene>
<accession>A0A8H3IYT4</accession>
<reference evidence="2" key="1">
    <citation type="submission" date="2021-03" db="EMBL/GenBank/DDBJ databases">
        <authorList>
            <person name="Tagirdzhanova G."/>
        </authorList>
    </citation>
    <scope>NUCLEOTIDE SEQUENCE</scope>
</reference>
<evidence type="ECO:0000313" key="3">
    <source>
        <dbReference type="Proteomes" id="UP000664534"/>
    </source>
</evidence>
<feature type="signal peptide" evidence="1">
    <location>
        <begin position="1"/>
        <end position="18"/>
    </location>
</feature>
<dbReference type="AlphaFoldDB" id="A0A8H3IYT4"/>
<evidence type="ECO:0000313" key="2">
    <source>
        <dbReference type="EMBL" id="CAF9934865.1"/>
    </source>
</evidence>
<name>A0A8H3IYT4_9LECA</name>
<protein>
    <submittedName>
        <fullName evidence="2">Uncharacterized protein</fullName>
    </submittedName>
</protein>
<dbReference type="EMBL" id="CAJPDT010000079">
    <property type="protein sequence ID" value="CAF9934865.1"/>
    <property type="molecule type" value="Genomic_DNA"/>
</dbReference>
<comment type="caution">
    <text evidence="2">The sequence shown here is derived from an EMBL/GenBank/DDBJ whole genome shotgun (WGS) entry which is preliminary data.</text>
</comment>
<feature type="chain" id="PRO_5034873101" evidence="1">
    <location>
        <begin position="19"/>
        <end position="187"/>
    </location>
</feature>
<sequence>MLLSPLLATALLAPHVQSTSILCAGNLYGTPLLSDATSIGNNLPYVQQDPEHEMDAPRIFAEPAFFTPRFHALLNPWRTAMVQLPRVWRYRSARIALLFYADAAGQVPIASINSNWRSVQAAAAGVLHHTQTPYLTLYLYAAGSPFEAVLNAYMITGRGVNPFDPRGIGGEGVVGVVGNVNASVVNG</sequence>
<keyword evidence="3" id="KW-1185">Reference proteome</keyword>
<organism evidence="2 3">
    <name type="scientific">Imshaugia aleurites</name>
    <dbReference type="NCBI Taxonomy" id="172621"/>
    <lineage>
        <taxon>Eukaryota</taxon>
        <taxon>Fungi</taxon>
        <taxon>Dikarya</taxon>
        <taxon>Ascomycota</taxon>
        <taxon>Pezizomycotina</taxon>
        <taxon>Lecanoromycetes</taxon>
        <taxon>OSLEUM clade</taxon>
        <taxon>Lecanoromycetidae</taxon>
        <taxon>Lecanorales</taxon>
        <taxon>Lecanorineae</taxon>
        <taxon>Parmeliaceae</taxon>
        <taxon>Imshaugia</taxon>
    </lineage>
</organism>